<keyword evidence="2" id="KW-0813">Transport</keyword>
<feature type="domain" description="Major facilitator superfamily (MFS) profile" evidence="10">
    <location>
        <begin position="2229"/>
        <end position="2681"/>
    </location>
</feature>
<evidence type="ECO:0000313" key="12">
    <source>
        <dbReference type="Proteomes" id="UP000649617"/>
    </source>
</evidence>
<proteinExistence type="predicted"/>
<feature type="transmembrane region" description="Helical" evidence="8">
    <location>
        <begin position="1677"/>
        <end position="1696"/>
    </location>
</feature>
<dbReference type="GO" id="GO:0016810">
    <property type="term" value="F:hydrolase activity, acting on carbon-nitrogen (but not peptide) bonds"/>
    <property type="evidence" value="ECO:0007669"/>
    <property type="project" value="InterPro"/>
</dbReference>
<dbReference type="Pfam" id="PF07690">
    <property type="entry name" value="MFS_1"/>
    <property type="match status" value="1"/>
</dbReference>
<dbReference type="Gene3D" id="3.30.70.1430">
    <property type="entry name" value="Multidrug efflux transporter AcrB pore domain"/>
    <property type="match status" value="2"/>
</dbReference>
<dbReference type="InterPro" id="IPR036259">
    <property type="entry name" value="MFS_trans_sf"/>
</dbReference>
<dbReference type="InterPro" id="IPR013108">
    <property type="entry name" value="Amidohydro_3"/>
</dbReference>
<dbReference type="Pfam" id="PF25971">
    <property type="entry name" value="CzcB_N"/>
    <property type="match status" value="1"/>
</dbReference>
<feature type="transmembrane region" description="Helical" evidence="8">
    <location>
        <begin position="1228"/>
        <end position="1248"/>
    </location>
</feature>
<dbReference type="Pfam" id="PF25973">
    <property type="entry name" value="BSH_CzcB"/>
    <property type="match status" value="1"/>
</dbReference>
<dbReference type="Pfam" id="PF25975">
    <property type="entry name" value="CzcB_C"/>
    <property type="match status" value="1"/>
</dbReference>
<dbReference type="PANTHER" id="PTHR32063">
    <property type="match status" value="1"/>
</dbReference>
<dbReference type="Gene3D" id="3.30.2090.10">
    <property type="entry name" value="Multidrug efflux transporter AcrB TolC docking domain, DN and DC subdomains"/>
    <property type="match status" value="2"/>
</dbReference>
<dbReference type="Gene3D" id="3.30.70.1320">
    <property type="entry name" value="Multidrug efflux transporter AcrB pore domain like"/>
    <property type="match status" value="1"/>
</dbReference>
<dbReference type="InterPro" id="IPR001036">
    <property type="entry name" value="Acrflvin-R"/>
</dbReference>
<dbReference type="Pfam" id="PF13795">
    <property type="entry name" value="HupE_UreJ_2"/>
    <property type="match status" value="1"/>
</dbReference>
<dbReference type="SUPFAM" id="SSF56954">
    <property type="entry name" value="Outer membrane efflux proteins (OEP)"/>
    <property type="match status" value="1"/>
</dbReference>
<evidence type="ECO:0000256" key="2">
    <source>
        <dbReference type="ARBA" id="ARBA00022448"/>
    </source>
</evidence>
<dbReference type="Gene3D" id="2.40.30.170">
    <property type="match status" value="1"/>
</dbReference>
<dbReference type="OrthoDB" id="447811at2759"/>
<feature type="transmembrane region" description="Helical" evidence="8">
    <location>
        <begin position="1806"/>
        <end position="1828"/>
    </location>
</feature>
<feature type="transmembrane region" description="Helical" evidence="8">
    <location>
        <begin position="1172"/>
        <end position="1193"/>
    </location>
</feature>
<dbReference type="InterPro" id="IPR003423">
    <property type="entry name" value="OMP_efflux"/>
</dbReference>
<dbReference type="SUPFAM" id="SSF103473">
    <property type="entry name" value="MFS general substrate transporter"/>
    <property type="match status" value="1"/>
</dbReference>
<feature type="transmembrane region" description="Helical" evidence="8">
    <location>
        <begin position="2455"/>
        <end position="2474"/>
    </location>
</feature>
<feature type="transmembrane region" description="Helical" evidence="8">
    <location>
        <begin position="1938"/>
        <end position="1956"/>
    </location>
</feature>
<feature type="chain" id="PRO_5032568111" evidence="9">
    <location>
        <begin position="33"/>
        <end position="3355"/>
    </location>
</feature>
<feature type="transmembrane region" description="Helical" evidence="8">
    <location>
        <begin position="2429"/>
        <end position="2449"/>
    </location>
</feature>
<dbReference type="EMBL" id="CAJNIZ010022224">
    <property type="protein sequence ID" value="CAE7459943.1"/>
    <property type="molecule type" value="Genomic_DNA"/>
</dbReference>
<feature type="transmembrane region" description="Helical" evidence="8">
    <location>
        <begin position="1312"/>
        <end position="1331"/>
    </location>
</feature>
<feature type="transmembrane region" description="Helical" evidence="8">
    <location>
        <begin position="1651"/>
        <end position="1670"/>
    </location>
</feature>
<feature type="transmembrane region" description="Helical" evidence="8">
    <location>
        <begin position="1892"/>
        <end position="1917"/>
    </location>
</feature>
<dbReference type="GO" id="GO:0015562">
    <property type="term" value="F:efflux transmembrane transporter activity"/>
    <property type="evidence" value="ECO:0007669"/>
    <property type="project" value="InterPro"/>
</dbReference>
<dbReference type="InterPro" id="IPR032466">
    <property type="entry name" value="Metal_Hydrolase"/>
</dbReference>
<dbReference type="InterPro" id="IPR004763">
    <property type="entry name" value="CusA-like"/>
</dbReference>
<dbReference type="NCBIfam" id="TIGR00914">
    <property type="entry name" value="2A0601"/>
    <property type="match status" value="1"/>
</dbReference>
<dbReference type="InterPro" id="IPR020846">
    <property type="entry name" value="MFS_dom"/>
</dbReference>
<dbReference type="InterPro" id="IPR058647">
    <property type="entry name" value="BSH_CzcB-like"/>
</dbReference>
<keyword evidence="4 8" id="KW-0812">Transmembrane</keyword>
<dbReference type="InterPro" id="IPR011059">
    <property type="entry name" value="Metal-dep_hydrolase_composite"/>
</dbReference>
<keyword evidence="6 8" id="KW-0472">Membrane</keyword>
<dbReference type="PANTHER" id="PTHR32063:SF24">
    <property type="entry name" value="CATION EFFLUX SYSTEM (ACRB_ACRD_ACRF FAMILY)"/>
    <property type="match status" value="1"/>
</dbReference>
<dbReference type="SUPFAM" id="SSF51230">
    <property type="entry name" value="Single hybrid motif"/>
    <property type="match status" value="1"/>
</dbReference>
<dbReference type="Gene3D" id="3.10.310.70">
    <property type="match status" value="1"/>
</dbReference>
<comment type="subcellular location">
    <subcellularLocation>
        <location evidence="1">Cell membrane</location>
        <topology evidence="1">Multi-pass membrane protein</topology>
    </subcellularLocation>
</comment>
<keyword evidence="5 8" id="KW-1133">Transmembrane helix</keyword>
<dbReference type="GO" id="GO:0008324">
    <property type="term" value="F:monoatomic cation transmembrane transporter activity"/>
    <property type="evidence" value="ECO:0007669"/>
    <property type="project" value="InterPro"/>
</dbReference>
<feature type="transmembrane region" description="Helical" evidence="8">
    <location>
        <begin position="1122"/>
        <end position="1141"/>
    </location>
</feature>
<dbReference type="Gene3D" id="2.40.50.100">
    <property type="match status" value="1"/>
</dbReference>
<dbReference type="Gene3D" id="1.20.1250.20">
    <property type="entry name" value="MFS general substrate transporter like domains"/>
    <property type="match status" value="1"/>
</dbReference>
<dbReference type="Pfam" id="PF00873">
    <property type="entry name" value="ACR_tran"/>
    <property type="match status" value="1"/>
</dbReference>
<accession>A0A812S2X0</accession>
<feature type="signal peptide" evidence="9">
    <location>
        <begin position="1"/>
        <end position="32"/>
    </location>
</feature>
<dbReference type="SUPFAM" id="SSF82693">
    <property type="entry name" value="Multidrug efflux transporter AcrB pore domain, PN1, PN2, PC1 and PC2 subdomains"/>
    <property type="match status" value="3"/>
</dbReference>
<evidence type="ECO:0000256" key="7">
    <source>
        <dbReference type="SAM" id="MobiDB-lite"/>
    </source>
</evidence>
<dbReference type="Gene3D" id="3.20.20.140">
    <property type="entry name" value="Metal-dependent hydrolases"/>
    <property type="match status" value="1"/>
</dbReference>
<evidence type="ECO:0000256" key="9">
    <source>
        <dbReference type="SAM" id="SignalP"/>
    </source>
</evidence>
<feature type="transmembrane region" description="Helical" evidence="8">
    <location>
        <begin position="2627"/>
        <end position="2645"/>
    </location>
</feature>
<feature type="region of interest" description="Disordered" evidence="7">
    <location>
        <begin position="2696"/>
        <end position="2719"/>
    </location>
</feature>
<organism evidence="11 12">
    <name type="scientific">Symbiodinium pilosum</name>
    <name type="common">Dinoflagellate</name>
    <dbReference type="NCBI Taxonomy" id="2952"/>
    <lineage>
        <taxon>Eukaryota</taxon>
        <taxon>Sar</taxon>
        <taxon>Alveolata</taxon>
        <taxon>Dinophyceae</taxon>
        <taxon>Suessiales</taxon>
        <taxon>Symbiodiniaceae</taxon>
        <taxon>Symbiodinium</taxon>
    </lineage>
</organism>
<dbReference type="Pfam" id="PF02321">
    <property type="entry name" value="OEP"/>
    <property type="match status" value="1"/>
</dbReference>
<dbReference type="Gene3D" id="1.20.1600.10">
    <property type="entry name" value="Outer membrane efflux proteins (OEP)"/>
    <property type="match status" value="1"/>
</dbReference>
<name>A0A812S2X0_SYMPI</name>
<feature type="transmembrane region" description="Helical" evidence="8">
    <location>
        <begin position="1260"/>
        <end position="1283"/>
    </location>
</feature>
<feature type="non-terminal residue" evidence="11">
    <location>
        <position position="1"/>
    </location>
</feature>
<dbReference type="SUPFAM" id="SSF82714">
    <property type="entry name" value="Multidrug efflux transporter AcrB TolC docking domain, DN and DC subdomains"/>
    <property type="match status" value="2"/>
</dbReference>
<dbReference type="InterPro" id="IPR011053">
    <property type="entry name" value="Single_hybrid_motif"/>
</dbReference>
<evidence type="ECO:0000256" key="6">
    <source>
        <dbReference type="ARBA" id="ARBA00023136"/>
    </source>
</evidence>
<dbReference type="SUPFAM" id="SSF51556">
    <property type="entry name" value="Metallo-dependent hydrolases"/>
    <property type="match status" value="1"/>
</dbReference>
<dbReference type="Gene3D" id="2.40.420.20">
    <property type="match status" value="1"/>
</dbReference>
<feature type="transmembrane region" description="Helical" evidence="8">
    <location>
        <begin position="2224"/>
        <end position="2248"/>
    </location>
</feature>
<feature type="transmembrane region" description="Helical" evidence="8">
    <location>
        <begin position="2540"/>
        <end position="2557"/>
    </location>
</feature>
<evidence type="ECO:0000256" key="1">
    <source>
        <dbReference type="ARBA" id="ARBA00004651"/>
    </source>
</evidence>
<dbReference type="GO" id="GO:0005886">
    <property type="term" value="C:plasma membrane"/>
    <property type="evidence" value="ECO:0007669"/>
    <property type="project" value="UniProtKB-SubCell"/>
</dbReference>
<feature type="transmembrane region" description="Helical" evidence="8">
    <location>
        <begin position="2657"/>
        <end position="2677"/>
    </location>
</feature>
<evidence type="ECO:0000313" key="11">
    <source>
        <dbReference type="EMBL" id="CAE7459943.1"/>
    </source>
</evidence>
<evidence type="ECO:0000256" key="3">
    <source>
        <dbReference type="ARBA" id="ARBA00022475"/>
    </source>
</evidence>
<keyword evidence="9" id="KW-0732">Signal</keyword>
<feature type="transmembrane region" description="Helical" evidence="8">
    <location>
        <begin position="1863"/>
        <end position="1886"/>
    </location>
</feature>
<protein>
    <submittedName>
        <fullName evidence="11">HelA protein</fullName>
    </submittedName>
</protein>
<dbReference type="Gene3D" id="3.30.70.1440">
    <property type="entry name" value="Multidrug efflux transporter AcrB pore domain"/>
    <property type="match status" value="1"/>
</dbReference>
<dbReference type="Proteomes" id="UP000649617">
    <property type="component" value="Unassembled WGS sequence"/>
</dbReference>
<feature type="transmembrane region" description="Helical" evidence="8">
    <location>
        <begin position="2505"/>
        <end position="2528"/>
    </location>
</feature>
<dbReference type="InterPro" id="IPR058649">
    <property type="entry name" value="CzcB_C"/>
</dbReference>
<dbReference type="InterPro" id="IPR011701">
    <property type="entry name" value="MFS"/>
</dbReference>
<keyword evidence="3" id="KW-1003">Cell membrane</keyword>
<evidence type="ECO:0000256" key="4">
    <source>
        <dbReference type="ARBA" id="ARBA00022692"/>
    </source>
</evidence>
<gene>
    <name evidence="11" type="primary">helA</name>
    <name evidence="11" type="ORF">SPIL2461_LOCUS11449</name>
</gene>
<feature type="transmembrane region" description="Helical" evidence="8">
    <location>
        <begin position="1748"/>
        <end position="1768"/>
    </location>
</feature>
<dbReference type="CDD" id="cd06850">
    <property type="entry name" value="biotinyl_domain"/>
    <property type="match status" value="1"/>
</dbReference>
<evidence type="ECO:0000259" key="10">
    <source>
        <dbReference type="PROSITE" id="PS50850"/>
    </source>
</evidence>
<dbReference type="PROSITE" id="PS50850">
    <property type="entry name" value="MFS"/>
    <property type="match status" value="1"/>
</dbReference>
<feature type="transmembrane region" description="Helical" evidence="8">
    <location>
        <begin position="2332"/>
        <end position="2356"/>
    </location>
</feature>
<feature type="transmembrane region" description="Helical" evidence="8">
    <location>
        <begin position="1780"/>
        <end position="1799"/>
    </location>
</feature>
<dbReference type="Gene3D" id="2.30.40.10">
    <property type="entry name" value="Urease, subunit C, domain 1"/>
    <property type="match status" value="1"/>
</dbReference>
<dbReference type="PRINTS" id="PR00702">
    <property type="entry name" value="ACRIFLAVINRP"/>
</dbReference>
<dbReference type="InterPro" id="IPR027463">
    <property type="entry name" value="AcrB_DN_DC_subdom"/>
</dbReference>
<evidence type="ECO:0000256" key="8">
    <source>
        <dbReference type="SAM" id="Phobius"/>
    </source>
</evidence>
<dbReference type="GO" id="GO:0042910">
    <property type="term" value="F:xenobiotic transmembrane transporter activity"/>
    <property type="evidence" value="ECO:0007669"/>
    <property type="project" value="TreeGrafter"/>
</dbReference>
<feature type="transmembrane region" description="Helical" evidence="8">
    <location>
        <begin position="2592"/>
        <end position="2615"/>
    </location>
</feature>
<dbReference type="InterPro" id="IPR033932">
    <property type="entry name" value="YtcJ-like"/>
</dbReference>
<dbReference type="CDD" id="cd01300">
    <property type="entry name" value="YtcJ_like"/>
    <property type="match status" value="1"/>
</dbReference>
<dbReference type="Pfam" id="PF07969">
    <property type="entry name" value="Amidohydro_3"/>
    <property type="match status" value="1"/>
</dbReference>
<comment type="caution">
    <text evidence="11">The sequence shown here is derived from an EMBL/GenBank/DDBJ whole genome shotgun (WGS) entry which is preliminary data.</text>
</comment>
<dbReference type="CDD" id="cd06173">
    <property type="entry name" value="MFS_MefA_like"/>
    <property type="match status" value="1"/>
</dbReference>
<dbReference type="InterPro" id="IPR058646">
    <property type="entry name" value="CzcB_N"/>
</dbReference>
<sequence length="3355" mass="365078">DRFMWVSLTRRVGACCLLASASIAALTQEVSASESAIVKLEDAITRTLERNPTLVAFGYQIEAQQGRVTQSRLRPNPELGVTIENALGSGEFEGIDRAETTLSLSWVLERGKRERRVAAANAGVSLLESEAEVTRLDVAAETARLYLDSLANQERLKRLQEAVTLSEQTVTAVKERVQAGRTPDADLARAEASLAYVRLDLEDVEHELLTSNYRLAAQWGERQPDFIQVTGNIELLPKPEEFEHLLARVDQSPNVFRYLSQQRLREAELRLAQADAKPNWRVNAGIRRIEGIDEQAFVAGITIPLAMRNRNQGGIAEARAKLQGVDADRIATQLQIETHLFARYQELQHSLHQTKTLRDEVLPRVEQALADTQSAYASGRYSYLELQLVQAEVLSARMALVETRIMGCSGASSENDDSAKNGHGEVAEIEPVKGPNRGRLLIGGDFVLELAIFETGVPPEFRVWVTNAGAAVAPEDVSVHATLTRLGDVKDEISFDVQDDFLRGDTVIYEPHSFVVSIEAKHRGATHRWRYANFEGRTRIGADVAEAFGLQTDLAGSATIHETIAVYGRVVPNTEKVSSITARFDGVVRSVDVSIGDTVQRGQKLATIESNESLKPYGISAPIAGIVTERNANPGEQTAARQLFKIVDISTVWAELSVFPSDRPRVSTGTPVTINAADGGLERSGVISQLNPVAEANQSVLARVVLDNSDGALVPGMYLTGEIQVAEHPVPLAVKRTGLQAFRDFTVVYAQIGDEYEVRMLDLGRQDGEWIEVLGGLEPGTRYVTTNSYLIKADIEKSVLLLSGLGFWNFTRLPIDAVPDITNVQVVVNTEAPGYTPLEVEQRVTFPLENAMAGIPQLDYTRSISRYSLSQITVVFEEGTDIYFARQQVAERLNAAKAELPGSLEPAMGPIATGLGEIFMFTVDAEPGALNEDGTKVTPTDLRSVHDWIIRPQLLRVPGVVEINPIGGFKKQILIAPDPAKMLAYGLTFANIATALERNNANQGAGFIEHNGAQWLMRMPGQATEIQELGAIVVDETNGIPIRVRDVASVGLGKELRSGAATQDGHEVVMSTVFMLIGENSRAVANAVAEKLVDVQMSLPPGIRVTAVYDRTGLVDKTLDTVRTNLVEGALLVIIVLFVFLGNIRAALLTAAVIPIAMLMTITGMVQTKVSANLMSLGALDFGLIVDGAVIIVENCMRRLSQAGKATLTLSERLAVVFDATREVIRPAMFGVFIITAVYIPIFALTGIEGKMFHPMAITVVIALVSAMILSITFVPAGVALLFRKPIPEKENAIVRGARSLYRPALTAALRFRWFVVSTAAVFVVVCGWLTTQLGTEFVPNLDEGDIAMHALRIPGTSLAQAVRMQEELETEIKKLPEVERVFAKIGTAEVATDAVPPSVADNFIILKPRDQWPDPNKPRMQFVRELEQQVTPIPGNRYEFLQPIQMRFNELIAGVRAELAIKVFGDDFETLIALGDAIETSLNSVPGAADIAVEQTAGLPVLTIVPNREAIARYGLAIADLQELVSTALGGSLAGQLYEGDQRVDIVVRLPEALRANPDGLLDLPVPLRGGDFVPLRELAHTELVNGYNQVTRENGKRRIVVTANVRGRDLGSFVSEVQQAVAQQVELPVGYWIEYGGTYQNLQSAATRLSIVVPVTLLLIVGLLVMALGSFRDAGVIFSGVPLALTGGIIALLIRDIPFSISAAVGFIALSGIAVLNGLVMVSFIRDLQTQGLTLDDSIVEGALTRLRPVLMTALVAALGFVPMALNTGIGSEVQRPLATVVIGGIISSTLLTLLVVPALYRTMLVFLAVTLILVGTNDAIAHAVAEGDKGYIQEISGVHLLSFVYLGAKHMVTGYDHILFLLGVIFFLYQIKHIALYVSLFAIGHSSTMLLGVYFSIGINSYIIDAIIGLSVVYKALDNMGAFQRCFGFQPDTKAATLLFGFCHGFGLSTKIIEYDISPDGLIPNLLAFNVGVEIGQLLALGAILIAISYWRRTQSFWRHAYSANEIALMYNNTIPSQSDLPTAKQLRRSTLIALLTAIVILITIVLPSEYAIDPTGIGRALGLTEMGEIKAQLAEEAAIETVAETTEVQVAAQPTVSASPVTEANWRDEMQVVLKPAQGAEVKLTMKEGEKAEFSWMVQGGAVNFDTHGDGGGQSTSYEKRRNVANDEGVLEAAFDGNHGWFWRNRGDADVTVVIRARGHYAEMRFRHLGDNRVYYQGDAKMIICTLLIVVAMCAAAASVTVFAHPDGHGNFDEKPIPTNCIELANTDRYTNDVSYPEIKTLKARCDAREKKETESRKTPVIALAGTGLSTVALALLAYDLAGGDAGVVLGTALALKMVAYVGIAPIVGAFAHQLPRKALLIGLDIARAITVMCIPFVTEIWQIYVLIFVLNACSAGFTPTFQATIPDVLPDDARYTRALSLSRLAYDLENLLSPLFAAAALIVLSYDALFAINATTFLISACLVFSVQLPSPQPLERDLGLWNNLTFGIRAYLSTPRLRGLLALSFTVAAAGAMVIVNTVVYVREHFSGSETETALAFAAFGAGSMIVALALPRFLDRFPDRPFMLMGSMVLTIGLLLGLFEPGLFALLMIWIVLGAGTSLIQTPAGRLLKRSASEGNRPAIYAAQFALSHGCWLIAYPLTGWVGGTFSLTVAFLILGSVSIASTIAAMILWPTNDEVELDHMHGPARHDHHHFHDEHHQHTHEGWEGQEPHRHSHSHTAMKHRHAYVIDLHHPEWPTAIGANLLAAPDGEVETIDQLVEKLTLFARSDDVQRTGWIFGTGYDDSILAEGRHPTRDDLDRVSTDVPVIATHISGHFAAVNSKALEVIGYDADTTDIVGGIIRRRPGSNEPNGVLEELAAIPVMMANLTPKTAEDQLYFMQKGLELAMSFGYTTAQEGRAFKTSHDALADYATNVGFPIDVVSYIDYSDVSPLESDWHTRKYRGGYRVGGLKITLDGSPQGRTAWRTEPYLISPDGQDADYAGYPAIPDDTIVEELVDKAYANDWQVIMHANADAAIDQMLRAVGAAQEKHGAGDRRSTLIHGQYVRDDQLERMVELEMSVSLFPLHTFYWGDWHGQIIGEELAQGISPTRTALDLGLPLTSHTDAPVALPNLMQVVWATVNRTSRTDKVIGPDERLTPLEAMQAVTLWGAQQHFEEDQKGSIEVGKLADLVILSENPLAIEAARLNQVVVLETIKNGETVDSDFVRFAAINGFIQSSPPSATPLGPPPSATTQSLRTLLLDDQSFSEEEFGKFASWRCYDYSREGPILVEVGVFSSGVLDGFGFVLYDGTDSGETTDYERRGVNRRWDWGPNGVNFAFVLKPDGTGLFYDFTGSNGEKIKANEIYKCRAT</sequence>
<feature type="transmembrane region" description="Helical" evidence="8">
    <location>
        <begin position="2388"/>
        <end position="2408"/>
    </location>
</feature>
<feature type="compositionally biased region" description="Basic and acidic residues" evidence="7">
    <location>
        <begin position="2696"/>
        <end position="2717"/>
    </location>
</feature>
<feature type="transmembrane region" description="Helical" evidence="8">
    <location>
        <begin position="2305"/>
        <end position="2326"/>
    </location>
</feature>
<reference evidence="11" key="1">
    <citation type="submission" date="2021-02" db="EMBL/GenBank/DDBJ databases">
        <authorList>
            <person name="Dougan E. K."/>
            <person name="Rhodes N."/>
            <person name="Thang M."/>
            <person name="Chan C."/>
        </authorList>
    </citation>
    <scope>NUCLEOTIDE SEQUENCE</scope>
</reference>
<dbReference type="InterPro" id="IPR058792">
    <property type="entry name" value="Beta-barrel_RND_2"/>
</dbReference>
<dbReference type="Gene3D" id="1.20.1640.10">
    <property type="entry name" value="Multidrug efflux transporter AcrB transmembrane domain"/>
    <property type="match status" value="2"/>
</dbReference>
<feature type="transmembrane region" description="Helical" evidence="8">
    <location>
        <begin position="1968"/>
        <end position="1994"/>
    </location>
</feature>
<dbReference type="InterPro" id="IPR032809">
    <property type="entry name" value="Put_HupE_UreJ"/>
</dbReference>
<feature type="transmembrane region" description="Helical" evidence="8">
    <location>
        <begin position="2569"/>
        <end position="2586"/>
    </location>
</feature>
<dbReference type="Pfam" id="PF25954">
    <property type="entry name" value="Beta-barrel_RND_2"/>
    <property type="match status" value="1"/>
</dbReference>
<evidence type="ECO:0000256" key="5">
    <source>
        <dbReference type="ARBA" id="ARBA00022989"/>
    </source>
</evidence>
<feature type="transmembrane region" description="Helical" evidence="8">
    <location>
        <begin position="2035"/>
        <end position="2056"/>
    </location>
</feature>
<feature type="transmembrane region" description="Helical" evidence="8">
    <location>
        <begin position="1702"/>
        <end position="1727"/>
    </location>
</feature>
<dbReference type="SUPFAM" id="SSF82866">
    <property type="entry name" value="Multidrug efflux transporter AcrB transmembrane domain"/>
    <property type="match status" value="2"/>
</dbReference>
<keyword evidence="12" id="KW-1185">Reference proteome</keyword>